<dbReference type="GO" id="GO:0005975">
    <property type="term" value="P:carbohydrate metabolic process"/>
    <property type="evidence" value="ECO:0007669"/>
    <property type="project" value="InterPro"/>
</dbReference>
<reference evidence="4" key="1">
    <citation type="submission" date="2016-06" db="UniProtKB">
        <authorList>
            <consortium name="WormBaseParasite"/>
        </authorList>
    </citation>
    <scope>IDENTIFICATION</scope>
</reference>
<evidence type="ECO:0000259" key="3">
    <source>
        <dbReference type="Pfam" id="PF01055"/>
    </source>
</evidence>
<dbReference type="GO" id="GO:0004558">
    <property type="term" value="F:alpha-1,4-glucosidase activity"/>
    <property type="evidence" value="ECO:0007669"/>
    <property type="project" value="TreeGrafter"/>
</dbReference>
<accession>A0A183EGA8</accession>
<dbReference type="AlphaFoldDB" id="A0A183EGA8"/>
<comment type="similarity">
    <text evidence="1 2">Belongs to the glycosyl hydrolase 31 family.</text>
</comment>
<dbReference type="WBParaSite" id="GPUH_0002002401-mRNA-1">
    <property type="protein sequence ID" value="GPUH_0002002401-mRNA-1"/>
    <property type="gene ID" value="GPUH_0002002401"/>
</dbReference>
<feature type="domain" description="Glycoside hydrolase family 31 TIM barrel" evidence="3">
    <location>
        <begin position="139"/>
        <end position="302"/>
    </location>
</feature>
<dbReference type="InterPro" id="IPR011013">
    <property type="entry name" value="Gal_mutarotase_sf_dom"/>
</dbReference>
<dbReference type="Gene3D" id="2.60.40.1760">
    <property type="entry name" value="glycosyl hydrolase (family 31)"/>
    <property type="match status" value="1"/>
</dbReference>
<protein>
    <submittedName>
        <fullName evidence="4">Gal_mutarotas_2 domain-containing protein</fullName>
    </submittedName>
</protein>
<evidence type="ECO:0000313" key="4">
    <source>
        <dbReference type="WBParaSite" id="GPUH_0002002401-mRNA-1"/>
    </source>
</evidence>
<proteinExistence type="inferred from homology"/>
<evidence type="ECO:0000256" key="2">
    <source>
        <dbReference type="RuleBase" id="RU361185"/>
    </source>
</evidence>
<sequence>LPQRNWRFSGGLLFAPKYIQIAAYLPTKKIYGFGEHLHNTLMHNLTKYVTWGMLARDQPPDAYRPQQNLYGVHPFYLALENDGNAHGVLIWNSNAQEVTLGPWPHLVYRTIGGMLDITFFPGPKPEDVIKQYLTFIGKPYLPAYFAFGFQLCRYGYTGLDEMKAVVSRVQKVGVPLDVVYADIDYMERYTDFTVGKEKWSGFGNYTRKLHKDGLHVFLIFDPAIQVTSNYTPIVDALSMGAGFIEWETVDQENPDVQKLYPLVQNTTIMLAVVWPDWHVAFPDFFNELTVEWWIEQFKKLHNEQVF</sequence>
<dbReference type="PANTHER" id="PTHR22762">
    <property type="entry name" value="ALPHA-GLUCOSIDASE"/>
    <property type="match status" value="1"/>
</dbReference>
<dbReference type="Gene3D" id="3.20.20.80">
    <property type="entry name" value="Glycosidases"/>
    <property type="match status" value="1"/>
</dbReference>
<name>A0A183EGA8_9BILA</name>
<dbReference type="CDD" id="cd14752">
    <property type="entry name" value="GH31_N"/>
    <property type="match status" value="1"/>
</dbReference>
<keyword evidence="2" id="KW-0378">Hydrolase</keyword>
<organism evidence="4">
    <name type="scientific">Gongylonema pulchrum</name>
    <dbReference type="NCBI Taxonomy" id="637853"/>
    <lineage>
        <taxon>Eukaryota</taxon>
        <taxon>Metazoa</taxon>
        <taxon>Ecdysozoa</taxon>
        <taxon>Nematoda</taxon>
        <taxon>Chromadorea</taxon>
        <taxon>Rhabditida</taxon>
        <taxon>Spirurina</taxon>
        <taxon>Spiruromorpha</taxon>
        <taxon>Spiruroidea</taxon>
        <taxon>Gongylonematidae</taxon>
        <taxon>Gongylonema</taxon>
    </lineage>
</organism>
<dbReference type="InterPro" id="IPR000322">
    <property type="entry name" value="Glyco_hydro_31_TIM"/>
</dbReference>
<dbReference type="Pfam" id="PF01055">
    <property type="entry name" value="Glyco_hydro_31_2nd"/>
    <property type="match status" value="1"/>
</dbReference>
<keyword evidence="2" id="KW-0326">Glycosidase</keyword>
<dbReference type="SUPFAM" id="SSF74650">
    <property type="entry name" value="Galactose mutarotase-like"/>
    <property type="match status" value="1"/>
</dbReference>
<dbReference type="GO" id="GO:0030246">
    <property type="term" value="F:carbohydrate binding"/>
    <property type="evidence" value="ECO:0007669"/>
    <property type="project" value="InterPro"/>
</dbReference>
<evidence type="ECO:0000256" key="1">
    <source>
        <dbReference type="ARBA" id="ARBA00007806"/>
    </source>
</evidence>
<dbReference type="SUPFAM" id="SSF51445">
    <property type="entry name" value="(Trans)glycosidases"/>
    <property type="match status" value="1"/>
</dbReference>
<dbReference type="InterPro" id="IPR017853">
    <property type="entry name" value="GH"/>
</dbReference>
<dbReference type="PANTHER" id="PTHR22762:SF94">
    <property type="entry name" value="P-TYPE DOMAIN-CONTAINING PROTEIN"/>
    <property type="match status" value="1"/>
</dbReference>